<dbReference type="EMBL" id="LT158599">
    <property type="protein sequence ID" value="CVK31529.1"/>
    <property type="molecule type" value="Genomic_DNA"/>
</dbReference>
<protein>
    <submittedName>
        <fullName evidence="1">Uncharacterized protein</fullName>
    </submittedName>
</protein>
<dbReference type="KEGG" id="mema:MMAB1_0312"/>
<sequence length="56" mass="6246">MPRTAINREHPDEISTKFSISCFVGHYSQVSGVRVLLSHLLNEGIRKVARSAPARI</sequence>
<name>A0A0X3BI08_9EURY</name>
<evidence type="ECO:0000313" key="2">
    <source>
        <dbReference type="Proteomes" id="UP000069850"/>
    </source>
</evidence>
<dbReference type="AlphaFoldDB" id="A0A0X3BI08"/>
<dbReference type="Proteomes" id="UP000069850">
    <property type="component" value="Chromosome 1"/>
</dbReference>
<proteinExistence type="predicted"/>
<organism evidence="1 2">
    <name type="scientific">Methanoculleus bourgensis</name>
    <dbReference type="NCBI Taxonomy" id="83986"/>
    <lineage>
        <taxon>Archaea</taxon>
        <taxon>Methanobacteriati</taxon>
        <taxon>Methanobacteriota</taxon>
        <taxon>Stenosarchaea group</taxon>
        <taxon>Methanomicrobia</taxon>
        <taxon>Methanomicrobiales</taxon>
        <taxon>Methanomicrobiaceae</taxon>
        <taxon>Methanoculleus</taxon>
    </lineage>
</organism>
<evidence type="ECO:0000313" key="1">
    <source>
        <dbReference type="EMBL" id="CVK31529.1"/>
    </source>
</evidence>
<accession>A0A0X3BI08</accession>
<gene>
    <name evidence="1" type="ORF">MMAB1_0312</name>
</gene>
<reference evidence="1 2" key="1">
    <citation type="submission" date="2016-01" db="EMBL/GenBank/DDBJ databases">
        <authorList>
            <person name="Manzoor S."/>
        </authorList>
    </citation>
    <scope>NUCLEOTIDE SEQUENCE [LARGE SCALE GENOMIC DNA]</scope>
    <source>
        <strain evidence="1">Methanoculleus sp MAB1</strain>
    </source>
</reference>